<dbReference type="OrthoDB" id="3007897at2759"/>
<dbReference type="EMBL" id="DS547095">
    <property type="protein sequence ID" value="EDR11406.1"/>
    <property type="molecule type" value="Genomic_DNA"/>
</dbReference>
<feature type="compositionally biased region" description="Basic residues" evidence="1">
    <location>
        <begin position="11"/>
        <end position="20"/>
    </location>
</feature>
<evidence type="ECO:0000313" key="2">
    <source>
        <dbReference type="EMBL" id="EDR11406.1"/>
    </source>
</evidence>
<evidence type="ECO:0000256" key="1">
    <source>
        <dbReference type="SAM" id="MobiDB-lite"/>
    </source>
</evidence>
<dbReference type="InParanoid" id="B0D076"/>
<dbReference type="Proteomes" id="UP000001194">
    <property type="component" value="Unassembled WGS sequence"/>
</dbReference>
<sequence length="228" mass="25720">MTHTAVVPQPRKTRRGKRNTKTVEEATQKWVESSGLDRVLTKIQKNTETTTIPDYPGQFLSHQSHDQVSATLARKFPNLSIDLLRTEPEEGRLLYPSLSQDQLDPQHPPYLAAHFHNVLKGPAQTALLNEWNSMISLKVKYPKVEPQCSKASAALHLGVWETYRLLPIITGDSHNQLPEVIVVMDLFLSLVGRLIAPKLRNLLELGTVMDTSGYYPYPIHGFSHPWIG</sequence>
<dbReference type="RefSeq" id="XP_001877303.1">
    <property type="nucleotide sequence ID" value="XM_001877268.1"/>
</dbReference>
<dbReference type="KEGG" id="lbc:LACBIDRAFT_313531"/>
<protein>
    <submittedName>
        <fullName evidence="2">Predicted protein</fullName>
    </submittedName>
</protein>
<reference evidence="2 3" key="1">
    <citation type="journal article" date="2008" name="Nature">
        <title>The genome of Laccaria bicolor provides insights into mycorrhizal symbiosis.</title>
        <authorList>
            <person name="Martin F."/>
            <person name="Aerts A."/>
            <person name="Ahren D."/>
            <person name="Brun A."/>
            <person name="Danchin E.G.J."/>
            <person name="Duchaussoy F."/>
            <person name="Gibon J."/>
            <person name="Kohler A."/>
            <person name="Lindquist E."/>
            <person name="Pereda V."/>
            <person name="Salamov A."/>
            <person name="Shapiro H.J."/>
            <person name="Wuyts J."/>
            <person name="Blaudez D."/>
            <person name="Buee M."/>
            <person name="Brokstein P."/>
            <person name="Canbaeck B."/>
            <person name="Cohen D."/>
            <person name="Courty P.E."/>
            <person name="Coutinho P.M."/>
            <person name="Delaruelle C."/>
            <person name="Detter J.C."/>
            <person name="Deveau A."/>
            <person name="DiFazio S."/>
            <person name="Duplessis S."/>
            <person name="Fraissinet-Tachet L."/>
            <person name="Lucic E."/>
            <person name="Frey-Klett P."/>
            <person name="Fourrey C."/>
            <person name="Feussner I."/>
            <person name="Gay G."/>
            <person name="Grimwood J."/>
            <person name="Hoegger P.J."/>
            <person name="Jain P."/>
            <person name="Kilaru S."/>
            <person name="Labbe J."/>
            <person name="Lin Y.C."/>
            <person name="Legue V."/>
            <person name="Le Tacon F."/>
            <person name="Marmeisse R."/>
            <person name="Melayah D."/>
            <person name="Montanini B."/>
            <person name="Muratet M."/>
            <person name="Nehls U."/>
            <person name="Niculita-Hirzel H."/>
            <person name="Oudot-Le Secq M.P."/>
            <person name="Peter M."/>
            <person name="Quesneville H."/>
            <person name="Rajashekar B."/>
            <person name="Reich M."/>
            <person name="Rouhier N."/>
            <person name="Schmutz J."/>
            <person name="Yin T."/>
            <person name="Chalot M."/>
            <person name="Henrissat B."/>
            <person name="Kuees U."/>
            <person name="Lucas S."/>
            <person name="Van de Peer Y."/>
            <person name="Podila G.K."/>
            <person name="Polle A."/>
            <person name="Pukkila P.J."/>
            <person name="Richardson P.M."/>
            <person name="Rouze P."/>
            <person name="Sanders I.R."/>
            <person name="Stajich J.E."/>
            <person name="Tunlid A."/>
            <person name="Tuskan G."/>
            <person name="Grigoriev I.V."/>
        </authorList>
    </citation>
    <scope>NUCLEOTIDE SEQUENCE [LARGE SCALE GENOMIC DNA]</scope>
    <source>
        <strain evidence="3">S238N-H82 / ATCC MYA-4686</strain>
    </source>
</reference>
<evidence type="ECO:0000313" key="3">
    <source>
        <dbReference type="Proteomes" id="UP000001194"/>
    </source>
</evidence>
<gene>
    <name evidence="2" type="ORF">LACBIDRAFT_313531</name>
</gene>
<dbReference type="HOGENOM" id="CLU_1214951_0_0_1"/>
<feature type="region of interest" description="Disordered" evidence="1">
    <location>
        <begin position="1"/>
        <end position="25"/>
    </location>
</feature>
<accession>B0D076</accession>
<dbReference type="AlphaFoldDB" id="B0D076"/>
<dbReference type="GeneID" id="6073404"/>
<proteinExistence type="predicted"/>
<keyword evidence="3" id="KW-1185">Reference proteome</keyword>
<name>B0D076_LACBS</name>
<dbReference type="STRING" id="486041.B0D076"/>
<organism evidence="3">
    <name type="scientific">Laccaria bicolor (strain S238N-H82 / ATCC MYA-4686)</name>
    <name type="common">Bicoloured deceiver</name>
    <name type="synonym">Laccaria laccata var. bicolor</name>
    <dbReference type="NCBI Taxonomy" id="486041"/>
    <lineage>
        <taxon>Eukaryota</taxon>
        <taxon>Fungi</taxon>
        <taxon>Dikarya</taxon>
        <taxon>Basidiomycota</taxon>
        <taxon>Agaricomycotina</taxon>
        <taxon>Agaricomycetes</taxon>
        <taxon>Agaricomycetidae</taxon>
        <taxon>Agaricales</taxon>
        <taxon>Agaricineae</taxon>
        <taxon>Hydnangiaceae</taxon>
        <taxon>Laccaria</taxon>
    </lineage>
</organism>